<organism evidence="3 4">
    <name type="scientific">Burkholderia lata (strain ATCC 17760 / DSM 23089 / LMG 22485 / NCIMB 9086 / R18194 / 383)</name>
    <dbReference type="NCBI Taxonomy" id="482957"/>
    <lineage>
        <taxon>Bacteria</taxon>
        <taxon>Pseudomonadati</taxon>
        <taxon>Pseudomonadota</taxon>
        <taxon>Betaproteobacteria</taxon>
        <taxon>Burkholderiales</taxon>
        <taxon>Burkholderiaceae</taxon>
        <taxon>Burkholderia</taxon>
        <taxon>Burkholderia cepacia complex</taxon>
    </lineage>
</organism>
<dbReference type="Proteomes" id="UP000467522">
    <property type="component" value="Unassembled WGS sequence"/>
</dbReference>
<evidence type="ECO:0000313" key="3">
    <source>
        <dbReference type="EMBL" id="KAF1040732.1"/>
    </source>
</evidence>
<comment type="caution">
    <text evidence="3">The sequence shown here is derived from an EMBL/GenBank/DDBJ whole genome shotgun (WGS) entry which is preliminary data.</text>
</comment>
<feature type="compositionally biased region" description="Gly residues" evidence="1">
    <location>
        <begin position="37"/>
        <end position="56"/>
    </location>
</feature>
<dbReference type="AlphaFoldDB" id="A0A833UHI4"/>
<feature type="signal peptide" evidence="2">
    <location>
        <begin position="1"/>
        <end position="24"/>
    </location>
</feature>
<feature type="region of interest" description="Disordered" evidence="1">
    <location>
        <begin position="25"/>
        <end position="56"/>
    </location>
</feature>
<evidence type="ECO:0000256" key="2">
    <source>
        <dbReference type="SAM" id="SignalP"/>
    </source>
</evidence>
<feature type="chain" id="PRO_5032736876" description="Lipoprotein" evidence="2">
    <location>
        <begin position="25"/>
        <end position="56"/>
    </location>
</feature>
<dbReference type="PROSITE" id="PS51257">
    <property type="entry name" value="PROKAR_LIPOPROTEIN"/>
    <property type="match status" value="1"/>
</dbReference>
<keyword evidence="2" id="KW-0732">Signal</keyword>
<sequence>MKSSRLAAALIAALVLVLSAGCMSSGSGPAQGPGMSRYGGGSSGSSGGGGGGGSGY</sequence>
<evidence type="ECO:0000256" key="1">
    <source>
        <dbReference type="SAM" id="MobiDB-lite"/>
    </source>
</evidence>
<evidence type="ECO:0008006" key="5">
    <source>
        <dbReference type="Google" id="ProtNLM"/>
    </source>
</evidence>
<protein>
    <recommendedName>
        <fullName evidence="5">Lipoprotein</fullName>
    </recommendedName>
</protein>
<reference evidence="4" key="1">
    <citation type="journal article" date="2020" name="MBio">
        <title>Horizontal gene transfer to a defensive symbiont with a reduced genome amongst a multipartite beetle microbiome.</title>
        <authorList>
            <person name="Waterworth S.C."/>
            <person name="Florez L.V."/>
            <person name="Rees E.R."/>
            <person name="Hertweck C."/>
            <person name="Kaltenpoth M."/>
            <person name="Kwan J.C."/>
        </authorList>
    </citation>
    <scope>NUCLEOTIDE SEQUENCE [LARGE SCALE GENOMIC DNA]</scope>
</reference>
<dbReference type="RefSeq" id="WP_278642858.1">
    <property type="nucleotide sequence ID" value="NZ_WNDV01000001.1"/>
</dbReference>
<evidence type="ECO:0000313" key="4">
    <source>
        <dbReference type="Proteomes" id="UP000467522"/>
    </source>
</evidence>
<name>A0A833UHI4_BURL3</name>
<gene>
    <name evidence="3" type="ORF">GAK33_00349</name>
</gene>
<accession>A0A833UHI4</accession>
<proteinExistence type="predicted"/>
<dbReference type="EMBL" id="WNDV01000001">
    <property type="protein sequence ID" value="KAF1040732.1"/>
    <property type="molecule type" value="Genomic_DNA"/>
</dbReference>